<feature type="non-terminal residue" evidence="2">
    <location>
        <position position="1"/>
    </location>
</feature>
<proteinExistence type="predicted"/>
<dbReference type="AlphaFoldDB" id="X1E253"/>
<feature type="non-terminal residue" evidence="2">
    <location>
        <position position="102"/>
    </location>
</feature>
<dbReference type="EMBL" id="BART01040156">
    <property type="protein sequence ID" value="GAH26612.1"/>
    <property type="molecule type" value="Genomic_DNA"/>
</dbReference>
<evidence type="ECO:0000313" key="2">
    <source>
        <dbReference type="EMBL" id="GAH26612.1"/>
    </source>
</evidence>
<gene>
    <name evidence="2" type="ORF">S01H4_65548</name>
</gene>
<comment type="caution">
    <text evidence="2">The sequence shown here is derived from an EMBL/GenBank/DDBJ whole genome shotgun (WGS) entry which is preliminary data.</text>
</comment>
<organism evidence="2">
    <name type="scientific">marine sediment metagenome</name>
    <dbReference type="NCBI Taxonomy" id="412755"/>
    <lineage>
        <taxon>unclassified sequences</taxon>
        <taxon>metagenomes</taxon>
        <taxon>ecological metagenomes</taxon>
    </lineage>
</organism>
<feature type="coiled-coil region" evidence="1">
    <location>
        <begin position="38"/>
        <end position="79"/>
    </location>
</feature>
<sequence length="102" mass="11783">VRKFVFVVVLVALYFTMGGNLLNSTTSANSGNIIPTFNNKLMVENDELKKNNAVLEQRLLEMERTVVEIDDEYNRLYAEYLGVDFDTTNFHMYRNDSAAFIF</sequence>
<evidence type="ECO:0000256" key="1">
    <source>
        <dbReference type="SAM" id="Coils"/>
    </source>
</evidence>
<name>X1E253_9ZZZZ</name>
<reference evidence="2" key="1">
    <citation type="journal article" date="2014" name="Front. Microbiol.">
        <title>High frequency of phylogenetically diverse reductive dehalogenase-homologous genes in deep subseafloor sedimentary metagenomes.</title>
        <authorList>
            <person name="Kawai M."/>
            <person name="Futagami T."/>
            <person name="Toyoda A."/>
            <person name="Takaki Y."/>
            <person name="Nishi S."/>
            <person name="Hori S."/>
            <person name="Arai W."/>
            <person name="Tsubouchi T."/>
            <person name="Morono Y."/>
            <person name="Uchiyama I."/>
            <person name="Ito T."/>
            <person name="Fujiyama A."/>
            <person name="Inagaki F."/>
            <person name="Takami H."/>
        </authorList>
    </citation>
    <scope>NUCLEOTIDE SEQUENCE</scope>
    <source>
        <strain evidence="2">Expedition CK06-06</strain>
    </source>
</reference>
<keyword evidence="1" id="KW-0175">Coiled coil</keyword>
<protein>
    <submittedName>
        <fullName evidence="2">Uncharacterized protein</fullName>
    </submittedName>
</protein>
<accession>X1E253</accession>